<comment type="caution">
    <text evidence="2">The sequence shown here is derived from an EMBL/GenBank/DDBJ whole genome shotgun (WGS) entry which is preliminary data.</text>
</comment>
<keyword evidence="1" id="KW-0472">Membrane</keyword>
<feature type="transmembrane region" description="Helical" evidence="1">
    <location>
        <begin position="148"/>
        <end position="166"/>
    </location>
</feature>
<feature type="transmembrane region" description="Helical" evidence="1">
    <location>
        <begin position="261"/>
        <end position="286"/>
    </location>
</feature>
<feature type="transmembrane region" description="Helical" evidence="1">
    <location>
        <begin position="306"/>
        <end position="324"/>
    </location>
</feature>
<sequence length="426" mass="50373">MRFTKKHLLLFTFLLGLIVRLFFIFGNYSFDVNNHIVWAKDLHERGFLDFFSRPSSEKFAVLYPNYPPLSLFIFYLFYPLPKVIFDFFWWLNINIPFFPSNFVSFLESIDKRLFLAAMLKLPAVLSDLGLAWMLVLFAKEITPKNKNLVLLTASLILFNPVFIYNSSLWGQIDVIPLFFVMISFYFLLFTKKNNWSGVFFTLSLLVKPTSLVFFPVYGLIFLKKFGWRKSIKTLLISNLVFWLSFLPFLKRSDLLAPYFIYWQKIISAQSLPFVTNGAFNFWLIFIDLKKAVLDTAPFIFNLSYRAWGYLLTGLFFLIVLSRLIKSKIKTETVLLGLFFSSLVSVLFLTKMHERYFLLPLPFLLVLAIHRRQYLKHFYLLSVLAFLNHYHSWAVPYIPFVFKFIDNPLIYRSLSAVNLLIFFYLFI</sequence>
<reference evidence="2 3" key="1">
    <citation type="journal article" date="2015" name="Nature">
        <title>rRNA introns, odd ribosomes, and small enigmatic genomes across a large radiation of phyla.</title>
        <authorList>
            <person name="Brown C.T."/>
            <person name="Hug L.A."/>
            <person name="Thomas B.C."/>
            <person name="Sharon I."/>
            <person name="Castelle C.J."/>
            <person name="Singh A."/>
            <person name="Wilkins M.J."/>
            <person name="Williams K.H."/>
            <person name="Banfield J.F."/>
        </authorList>
    </citation>
    <scope>NUCLEOTIDE SEQUENCE [LARGE SCALE GENOMIC DNA]</scope>
</reference>
<feature type="transmembrane region" description="Helical" evidence="1">
    <location>
        <begin position="112"/>
        <end position="136"/>
    </location>
</feature>
<keyword evidence="1" id="KW-0812">Transmembrane</keyword>
<feature type="transmembrane region" description="Helical" evidence="1">
    <location>
        <begin position="231"/>
        <end position="249"/>
    </location>
</feature>
<feature type="transmembrane region" description="Helical" evidence="1">
    <location>
        <begin position="408"/>
        <end position="425"/>
    </location>
</feature>
<proteinExistence type="predicted"/>
<accession>A0A0G0IPX0</accession>
<dbReference type="AlphaFoldDB" id="A0A0G0IPX0"/>
<gene>
    <name evidence="2" type="ORF">US40_C0003G0046</name>
</gene>
<dbReference type="EMBL" id="LBSV01000003">
    <property type="protein sequence ID" value="KKQ26194.1"/>
    <property type="molecule type" value="Genomic_DNA"/>
</dbReference>
<feature type="transmembrane region" description="Helical" evidence="1">
    <location>
        <begin position="197"/>
        <end position="219"/>
    </location>
</feature>
<feature type="transmembrane region" description="Helical" evidence="1">
    <location>
        <begin position="377"/>
        <end position="396"/>
    </location>
</feature>
<evidence type="ECO:0000313" key="3">
    <source>
        <dbReference type="Proteomes" id="UP000034917"/>
    </source>
</evidence>
<organism evidence="2 3">
    <name type="scientific">Candidatus Roizmanbacteria bacterium GW2011_GWC2_37_13</name>
    <dbReference type="NCBI Taxonomy" id="1618486"/>
    <lineage>
        <taxon>Bacteria</taxon>
        <taxon>Candidatus Roizmaniibacteriota</taxon>
    </lineage>
</organism>
<protein>
    <submittedName>
        <fullName evidence="2">Integral membrane protein-like protein</fullName>
    </submittedName>
</protein>
<keyword evidence="1" id="KW-1133">Transmembrane helix</keyword>
<name>A0A0G0IPX0_9BACT</name>
<feature type="transmembrane region" description="Helical" evidence="1">
    <location>
        <begin position="331"/>
        <end position="348"/>
    </location>
</feature>
<evidence type="ECO:0000313" key="2">
    <source>
        <dbReference type="EMBL" id="KKQ26194.1"/>
    </source>
</evidence>
<dbReference type="Proteomes" id="UP000034917">
    <property type="component" value="Unassembled WGS sequence"/>
</dbReference>
<evidence type="ECO:0000256" key="1">
    <source>
        <dbReference type="SAM" id="Phobius"/>
    </source>
</evidence>
<feature type="transmembrane region" description="Helical" evidence="1">
    <location>
        <begin position="172"/>
        <end position="190"/>
    </location>
</feature>